<dbReference type="EMBL" id="LJRM01000201">
    <property type="protein sequence ID" value="KPY80267.1"/>
    <property type="molecule type" value="Genomic_DNA"/>
</dbReference>
<dbReference type="InterPro" id="IPR003697">
    <property type="entry name" value="Maf-like"/>
</dbReference>
<name>A0A0Q0GTE7_9PSED</name>
<comment type="function">
    <text evidence="6 9">Nucleoside triphosphate pyrophosphatase that hydrolyzes 7-methyl-GTP (m(7)GTP). May have a dual role in cell division arrest and in preventing the incorporation of modified nucleotides into cellular nucleic acids.</text>
</comment>
<dbReference type="EC" id="3.6.1.-" evidence="9"/>
<comment type="caution">
    <text evidence="9">Lacks conserved residue(s) required for the propagation of feature annotation.</text>
</comment>
<feature type="active site" description="Proton acceptor" evidence="9">
    <location>
        <position position="110"/>
    </location>
</feature>
<organism evidence="10 11">
    <name type="scientific">Pseudomonas syringae pv. tagetis</name>
    <dbReference type="NCBI Taxonomy" id="129140"/>
    <lineage>
        <taxon>Bacteria</taxon>
        <taxon>Pseudomonadati</taxon>
        <taxon>Pseudomonadota</taxon>
        <taxon>Gammaproteobacteria</taxon>
        <taxon>Pseudomonadales</taxon>
        <taxon>Pseudomonadaceae</taxon>
        <taxon>Pseudomonas</taxon>
    </lineage>
</organism>
<comment type="catalytic activity">
    <reaction evidence="5 9">
        <text>N(7)-methyl-GTP + H2O = N(7)-methyl-GMP + diphosphate + H(+)</text>
        <dbReference type="Rhea" id="RHEA:58744"/>
        <dbReference type="ChEBI" id="CHEBI:15377"/>
        <dbReference type="ChEBI" id="CHEBI:15378"/>
        <dbReference type="ChEBI" id="CHEBI:33019"/>
        <dbReference type="ChEBI" id="CHEBI:58285"/>
        <dbReference type="ChEBI" id="CHEBI:87133"/>
    </reaction>
</comment>
<dbReference type="HAMAP" id="MF_00528">
    <property type="entry name" value="Maf"/>
    <property type="match status" value="1"/>
</dbReference>
<keyword evidence="4 9" id="KW-0546">Nucleotide metabolism</keyword>
<evidence type="ECO:0000256" key="9">
    <source>
        <dbReference type="HAMAP-Rule" id="MF_00528"/>
    </source>
</evidence>
<sequence length="233" mass="25350">MGSFNIGAAFYGCPLGMSKEIQACSSLRPLFRINAQPTENRMPSLLLASSSSYRRELLTRLRLPFACKSPDIDESHRPGETAHDLVRRLAREKAEALADEYPRHLIIGSDQVAVLDGQVLGKPHTFERALGQLTAASGTSVTFLTGLALLNSTTGECQVDCVPFTVHMRELDRASIERYLHAEEPYDCAGSFKAEGLGVSLFRSTDGSDATSLIGLPLIRLVDMLIKEGVSVP</sequence>
<dbReference type="GO" id="GO:0047429">
    <property type="term" value="F:nucleoside triphosphate diphosphatase activity"/>
    <property type="evidence" value="ECO:0007669"/>
    <property type="project" value="InterPro"/>
</dbReference>
<keyword evidence="2 9" id="KW-0963">Cytoplasm</keyword>
<proteinExistence type="inferred from homology"/>
<dbReference type="PIRSF" id="PIRSF006305">
    <property type="entry name" value="Maf"/>
    <property type="match status" value="1"/>
</dbReference>
<evidence type="ECO:0000256" key="2">
    <source>
        <dbReference type="ARBA" id="ARBA00022490"/>
    </source>
</evidence>
<evidence type="ECO:0000313" key="10">
    <source>
        <dbReference type="EMBL" id="KPY80267.1"/>
    </source>
</evidence>
<comment type="subcellular location">
    <subcellularLocation>
        <location evidence="1 9">Cytoplasm</location>
    </subcellularLocation>
</comment>
<dbReference type="Proteomes" id="UP000050474">
    <property type="component" value="Unassembled WGS sequence"/>
</dbReference>
<evidence type="ECO:0000256" key="1">
    <source>
        <dbReference type="ARBA" id="ARBA00004496"/>
    </source>
</evidence>
<evidence type="ECO:0000313" key="11">
    <source>
        <dbReference type="Proteomes" id="UP000050474"/>
    </source>
</evidence>
<dbReference type="GO" id="GO:0005737">
    <property type="term" value="C:cytoplasm"/>
    <property type="evidence" value="ECO:0007669"/>
    <property type="project" value="UniProtKB-SubCell"/>
</dbReference>
<protein>
    <recommendedName>
        <fullName evidence="8 9">7-methyl-GTP pyrophosphatase</fullName>
        <shortName evidence="9">m(7)GTP pyrophosphatase</shortName>
        <ecNumber evidence="9">3.6.1.-</ecNumber>
    </recommendedName>
</protein>
<dbReference type="STRING" id="129140.ALO44_100005"/>
<accession>A0A0Q0GTE7</accession>
<dbReference type="NCBIfam" id="TIGR00172">
    <property type="entry name" value="maf"/>
    <property type="match status" value="1"/>
</dbReference>
<dbReference type="Pfam" id="PF02545">
    <property type="entry name" value="Maf"/>
    <property type="match status" value="1"/>
</dbReference>
<gene>
    <name evidence="10" type="ORF">ALO44_100005</name>
</gene>
<dbReference type="PANTHER" id="PTHR43213:SF10">
    <property type="entry name" value="7-METHYL-GTP PYROPHOSPHATASE"/>
    <property type="match status" value="1"/>
</dbReference>
<dbReference type="CDD" id="cd00555">
    <property type="entry name" value="Maf"/>
    <property type="match status" value="1"/>
</dbReference>
<evidence type="ECO:0000256" key="4">
    <source>
        <dbReference type="ARBA" id="ARBA00023080"/>
    </source>
</evidence>
<feature type="site" description="Important for substrate specificity" evidence="9">
    <location>
        <position position="111"/>
    </location>
</feature>
<dbReference type="FunFam" id="3.90.950.10:FF:000005">
    <property type="entry name" value="7-methyl-GTP pyrophosphatase"/>
    <property type="match status" value="1"/>
</dbReference>
<dbReference type="GO" id="GO:0009117">
    <property type="term" value="P:nucleotide metabolic process"/>
    <property type="evidence" value="ECO:0007669"/>
    <property type="project" value="UniProtKB-KW"/>
</dbReference>
<comment type="cofactor">
    <cofactor evidence="9">
        <name>a divalent metal cation</name>
        <dbReference type="ChEBI" id="CHEBI:60240"/>
    </cofactor>
</comment>
<evidence type="ECO:0000256" key="8">
    <source>
        <dbReference type="ARBA" id="ARBA00068163"/>
    </source>
</evidence>
<dbReference type="SUPFAM" id="SSF52972">
    <property type="entry name" value="ITPase-like"/>
    <property type="match status" value="1"/>
</dbReference>
<feature type="site" description="Important for substrate specificity" evidence="9">
    <location>
        <position position="195"/>
    </location>
</feature>
<feature type="site" description="Important for substrate specificity" evidence="9">
    <location>
        <position position="53"/>
    </location>
</feature>
<dbReference type="PATRIC" id="fig|129140.3.peg.4130"/>
<dbReference type="PANTHER" id="PTHR43213">
    <property type="entry name" value="BIFUNCTIONAL DTTP/UTP PYROPHOSPHATASE/METHYLTRANSFERASE PROTEIN-RELATED"/>
    <property type="match status" value="1"/>
</dbReference>
<comment type="caution">
    <text evidence="10">The sequence shown here is derived from an EMBL/GenBank/DDBJ whole genome shotgun (WGS) entry which is preliminary data.</text>
</comment>
<evidence type="ECO:0000256" key="6">
    <source>
        <dbReference type="ARBA" id="ARBA00053369"/>
    </source>
</evidence>
<evidence type="ECO:0000256" key="3">
    <source>
        <dbReference type="ARBA" id="ARBA00022801"/>
    </source>
</evidence>
<dbReference type="AlphaFoldDB" id="A0A0Q0GTE7"/>
<comment type="similarity">
    <text evidence="7 9">Belongs to the Maf family. YceF subfamily.</text>
</comment>
<keyword evidence="3 9" id="KW-0378">Hydrolase</keyword>
<dbReference type="InterPro" id="IPR029001">
    <property type="entry name" value="ITPase-like_fam"/>
</dbReference>
<reference evidence="10 11" key="1">
    <citation type="submission" date="2015-09" db="EMBL/GenBank/DDBJ databases">
        <title>Genome announcement of multiple Pseudomonas syringae strains.</title>
        <authorList>
            <person name="Thakur S."/>
            <person name="Wang P.W."/>
            <person name="Gong Y."/>
            <person name="Weir B.S."/>
            <person name="Guttman D.S."/>
        </authorList>
    </citation>
    <scope>NUCLEOTIDE SEQUENCE [LARGE SCALE GENOMIC DNA]</scope>
    <source>
        <strain evidence="10 11">ICMP4091</strain>
    </source>
</reference>
<evidence type="ECO:0000256" key="7">
    <source>
        <dbReference type="ARBA" id="ARBA00060749"/>
    </source>
</evidence>
<evidence type="ECO:0000256" key="5">
    <source>
        <dbReference type="ARBA" id="ARBA00050213"/>
    </source>
</evidence>
<dbReference type="Gene3D" id="3.90.950.10">
    <property type="match status" value="1"/>
</dbReference>